<protein>
    <submittedName>
        <fullName evidence="2">Stage II sporulation protein M</fullName>
    </submittedName>
</protein>
<gene>
    <name evidence="2" type="ORF">SAMN04488112_116100</name>
</gene>
<dbReference type="AlphaFoldDB" id="A0A1G6PG07"/>
<accession>A0A1G6PG07</accession>
<dbReference type="Pfam" id="PF01944">
    <property type="entry name" value="SpoIIM"/>
    <property type="match status" value="1"/>
</dbReference>
<dbReference type="EMBL" id="FMZA01000016">
    <property type="protein sequence ID" value="SDC79192.1"/>
    <property type="molecule type" value="Genomic_DNA"/>
</dbReference>
<dbReference type="OrthoDB" id="161024at2"/>
<keyword evidence="1" id="KW-1133">Transmembrane helix</keyword>
<feature type="transmembrane region" description="Helical" evidence="1">
    <location>
        <begin position="179"/>
        <end position="202"/>
    </location>
</feature>
<proteinExistence type="predicted"/>
<name>A0A1G6PG07_9BACL</name>
<dbReference type="PANTHER" id="PTHR35337">
    <property type="entry name" value="SLR1478 PROTEIN"/>
    <property type="match status" value="1"/>
</dbReference>
<keyword evidence="3" id="KW-1185">Reference proteome</keyword>
<keyword evidence="1" id="KW-0812">Transmembrane</keyword>
<feature type="transmembrane region" description="Helical" evidence="1">
    <location>
        <begin position="95"/>
        <end position="113"/>
    </location>
</feature>
<dbReference type="Proteomes" id="UP000199387">
    <property type="component" value="Unassembled WGS sequence"/>
</dbReference>
<sequence>MRRFFDAIRSEKRMVAACALLFIMFSLVGFVASEPIGTWMKQTGVWEQFQRKAESINQDPGLLNTYGVIFFNNLLAAAGMIGLGIFFGIYPALGVIFNGLLLGVVVGSVSDQADLHPVTLVVTHILPHGILELPAVIFAAAFGMRLGALAAGSLTGLASPELRERYGSAWKDYLSKIPVLFTGVVVMLAVAALIESSLIVFYT</sequence>
<reference evidence="2 3" key="1">
    <citation type="submission" date="2016-10" db="EMBL/GenBank/DDBJ databases">
        <authorList>
            <person name="de Groot N.N."/>
        </authorList>
    </citation>
    <scope>NUCLEOTIDE SEQUENCE [LARGE SCALE GENOMIC DNA]</scope>
    <source>
        <strain evidence="2 3">DSM 45514</strain>
    </source>
</reference>
<dbReference type="STRING" id="1236220.SAMN04488112_116100"/>
<organism evidence="2 3">
    <name type="scientific">Melghirimyces thermohalophilus</name>
    <dbReference type="NCBI Taxonomy" id="1236220"/>
    <lineage>
        <taxon>Bacteria</taxon>
        <taxon>Bacillati</taxon>
        <taxon>Bacillota</taxon>
        <taxon>Bacilli</taxon>
        <taxon>Bacillales</taxon>
        <taxon>Thermoactinomycetaceae</taxon>
        <taxon>Melghirimyces</taxon>
    </lineage>
</organism>
<evidence type="ECO:0000256" key="1">
    <source>
        <dbReference type="SAM" id="Phobius"/>
    </source>
</evidence>
<evidence type="ECO:0000313" key="2">
    <source>
        <dbReference type="EMBL" id="SDC79192.1"/>
    </source>
</evidence>
<dbReference type="PANTHER" id="PTHR35337:SF1">
    <property type="entry name" value="SLR1478 PROTEIN"/>
    <property type="match status" value="1"/>
</dbReference>
<dbReference type="RefSeq" id="WP_091571552.1">
    <property type="nucleotide sequence ID" value="NZ_FMZA01000016.1"/>
</dbReference>
<dbReference type="InterPro" id="IPR002798">
    <property type="entry name" value="SpoIIM-like"/>
</dbReference>
<keyword evidence="1" id="KW-0472">Membrane</keyword>
<evidence type="ECO:0000313" key="3">
    <source>
        <dbReference type="Proteomes" id="UP000199387"/>
    </source>
</evidence>